<reference evidence="4" key="1">
    <citation type="journal article" date="2022" name="Nat. Microbiol.">
        <title>Unique mobile elements and scalable gene flow at the prokaryote-eukaryote boundary revealed by circularized Asgard archaea genomes.</title>
        <authorList>
            <person name="Wu F."/>
            <person name="Speth D.R."/>
            <person name="Philosof A."/>
            <person name="Cremiere A."/>
            <person name="Narayanan A."/>
            <person name="Barco R.A."/>
            <person name="Connon S.A."/>
            <person name="Amend J.P."/>
            <person name="Antoshechkin I.A."/>
            <person name="Orphan V.J."/>
        </authorList>
    </citation>
    <scope>NUCLEOTIDE SEQUENCE</scope>
    <source>
        <strain evidence="4">PR6</strain>
    </source>
</reference>
<dbReference type="GO" id="GO:0003735">
    <property type="term" value="F:structural constituent of ribosome"/>
    <property type="evidence" value="ECO:0007669"/>
    <property type="project" value="InterPro"/>
</dbReference>
<dbReference type="PANTHER" id="PTHR11127">
    <property type="entry name" value="60S RIBOSOMAL PROTEIN L14"/>
    <property type="match status" value="1"/>
</dbReference>
<dbReference type="FunFam" id="2.30.30.30:FF:000045">
    <property type="entry name" value="50S ribosomal protein L14e"/>
    <property type="match status" value="1"/>
</dbReference>
<evidence type="ECO:0000256" key="2">
    <source>
        <dbReference type="ARBA" id="ARBA00023274"/>
    </source>
</evidence>
<dbReference type="InterPro" id="IPR039660">
    <property type="entry name" value="Ribosomal_eL14"/>
</dbReference>
<evidence type="ECO:0000256" key="1">
    <source>
        <dbReference type="ARBA" id="ARBA00022980"/>
    </source>
</evidence>
<dbReference type="GO" id="GO:0003723">
    <property type="term" value="F:RNA binding"/>
    <property type="evidence" value="ECO:0007669"/>
    <property type="project" value="InterPro"/>
</dbReference>
<accession>A0A9Y1BP62</accession>
<gene>
    <name evidence="4" type="ORF">K9W46_08345</name>
</gene>
<dbReference type="NCBIfam" id="NF003320">
    <property type="entry name" value="PRK04333.1"/>
    <property type="match status" value="1"/>
</dbReference>
<organism evidence="4">
    <name type="scientific">Candidatus Heimdallarchaeum endolithica</name>
    <dbReference type="NCBI Taxonomy" id="2876572"/>
    <lineage>
        <taxon>Archaea</taxon>
        <taxon>Promethearchaeati</taxon>
        <taxon>Candidatus Heimdallarchaeota</taxon>
        <taxon>Candidatus Heimdallarchaeia (ex Rinke et al. 2021) (nom. nud.)</taxon>
        <taxon>Candidatus Heimdallarchaeales</taxon>
        <taxon>Candidatus Heimdallarchaeaceae</taxon>
        <taxon>Candidatus Heimdallarchaeum</taxon>
    </lineage>
</organism>
<dbReference type="Proteomes" id="UP001200513">
    <property type="component" value="Chromosome"/>
</dbReference>
<dbReference type="SUPFAM" id="SSF50104">
    <property type="entry name" value="Translation proteins SH3-like domain"/>
    <property type="match status" value="1"/>
</dbReference>
<proteinExistence type="predicted"/>
<evidence type="ECO:0000256" key="3">
    <source>
        <dbReference type="ARBA" id="ARBA00035536"/>
    </source>
</evidence>
<name>A0A9Y1BP62_9ARCH</name>
<dbReference type="GO" id="GO:0042273">
    <property type="term" value="P:ribosomal large subunit biogenesis"/>
    <property type="evidence" value="ECO:0007669"/>
    <property type="project" value="TreeGrafter"/>
</dbReference>
<dbReference type="CDD" id="cd23702">
    <property type="entry name" value="eL14"/>
    <property type="match status" value="1"/>
</dbReference>
<dbReference type="GO" id="GO:0022625">
    <property type="term" value="C:cytosolic large ribosomal subunit"/>
    <property type="evidence" value="ECO:0007669"/>
    <property type="project" value="TreeGrafter"/>
</dbReference>
<sequence>MTAIQIGRIVVKTAGREAGKKAIIADLIDQNYVLITGPKDLTKVRRRKVNVGHIELTDKLVSIKRGASDDEIIKAIDEAGLTDFMKEEIIP</sequence>
<dbReference type="InterPro" id="IPR008991">
    <property type="entry name" value="Translation_prot_SH3-like_sf"/>
</dbReference>
<protein>
    <recommendedName>
        <fullName evidence="3">50S ribosomal protein L14e</fullName>
    </recommendedName>
</protein>
<keyword evidence="1 4" id="KW-0689">Ribosomal protein</keyword>
<dbReference type="EMBL" id="CP084167">
    <property type="protein sequence ID" value="UJG42411.1"/>
    <property type="molecule type" value="Genomic_DNA"/>
</dbReference>
<dbReference type="PANTHER" id="PTHR11127:SF2">
    <property type="entry name" value="LARGE RIBOSOMAL SUBUNIT PROTEIN EL14"/>
    <property type="match status" value="1"/>
</dbReference>
<dbReference type="AlphaFoldDB" id="A0A9Y1BP62"/>
<dbReference type="Gene3D" id="2.30.30.30">
    <property type="match status" value="1"/>
</dbReference>
<evidence type="ECO:0000313" key="4">
    <source>
        <dbReference type="EMBL" id="UJG42411.1"/>
    </source>
</evidence>
<keyword evidence="2" id="KW-0687">Ribonucleoprotein</keyword>
<dbReference type="InterPro" id="IPR014722">
    <property type="entry name" value="Rib_uL2_dom2"/>
</dbReference>